<keyword evidence="2" id="KW-0808">Transferase</keyword>
<dbReference type="AlphaFoldDB" id="A0A8J3HAA3"/>
<name>A0A8J3HAA3_9RHOB</name>
<dbReference type="Pfam" id="PF13468">
    <property type="entry name" value="Glyoxalase_3"/>
    <property type="match status" value="1"/>
</dbReference>
<organism evidence="2 3">
    <name type="scientific">Pseudodonghicola xiamenensis</name>
    <dbReference type="NCBI Taxonomy" id="337702"/>
    <lineage>
        <taxon>Bacteria</taxon>
        <taxon>Pseudomonadati</taxon>
        <taxon>Pseudomonadota</taxon>
        <taxon>Alphaproteobacteria</taxon>
        <taxon>Rhodobacterales</taxon>
        <taxon>Paracoccaceae</taxon>
        <taxon>Pseudodonghicola</taxon>
    </lineage>
</organism>
<accession>A0A8J3HAA3</accession>
<dbReference type="Gene3D" id="3.10.180.10">
    <property type="entry name" value="2,3-Dihydroxybiphenyl 1,2-Dioxygenase, domain 1"/>
    <property type="match status" value="1"/>
</dbReference>
<comment type="caution">
    <text evidence="2">The sequence shown here is derived from an EMBL/GenBank/DDBJ whole genome shotgun (WGS) entry which is preliminary data.</text>
</comment>
<evidence type="ECO:0000259" key="1">
    <source>
        <dbReference type="Pfam" id="PF13468"/>
    </source>
</evidence>
<keyword evidence="3" id="KW-1185">Reference proteome</keyword>
<proteinExistence type="predicted"/>
<feature type="domain" description="Glyoxalase-like" evidence="1">
    <location>
        <begin position="3"/>
        <end position="172"/>
    </location>
</feature>
<reference evidence="2" key="2">
    <citation type="submission" date="2020-09" db="EMBL/GenBank/DDBJ databases">
        <authorList>
            <person name="Sun Q."/>
            <person name="Zhou Y."/>
        </authorList>
    </citation>
    <scope>NUCLEOTIDE SEQUENCE</scope>
    <source>
        <strain evidence="2">CGMCC 1.7081</strain>
    </source>
</reference>
<dbReference type="Proteomes" id="UP000611500">
    <property type="component" value="Unassembled WGS sequence"/>
</dbReference>
<sequence>MELDHLAVAGTTLEEAAVAVEEALGIAMLPGGQHDVFMTHNKLLGLADGLYLEAIAADPTRQAPSRPRWFDLDNFSGRARPTNWICATDDLDALLGALPVEVGEPVSLTRGDLRWRKAVPADGKLPFDNLFPSLIEWNCDVHPASALPESGCALKRMIVTHPEAMAMRDILAPHLSDARVIFESGTPALRAEIETPHGLRVLA</sequence>
<dbReference type="InterPro" id="IPR025870">
    <property type="entry name" value="Glyoxalase-like_dom"/>
</dbReference>
<dbReference type="EMBL" id="BNAP01000025">
    <property type="protein sequence ID" value="GHG99912.1"/>
    <property type="molecule type" value="Genomic_DNA"/>
</dbReference>
<evidence type="ECO:0000313" key="2">
    <source>
        <dbReference type="EMBL" id="GHG99912.1"/>
    </source>
</evidence>
<reference evidence="2" key="1">
    <citation type="journal article" date="2014" name="Int. J. Syst. Evol. Microbiol.">
        <title>Complete genome sequence of Corynebacterium casei LMG S-19264T (=DSM 44701T), isolated from a smear-ripened cheese.</title>
        <authorList>
            <consortium name="US DOE Joint Genome Institute (JGI-PGF)"/>
            <person name="Walter F."/>
            <person name="Albersmeier A."/>
            <person name="Kalinowski J."/>
            <person name="Ruckert C."/>
        </authorList>
    </citation>
    <scope>NUCLEOTIDE SEQUENCE</scope>
    <source>
        <strain evidence="2">CGMCC 1.7081</strain>
    </source>
</reference>
<dbReference type="InterPro" id="IPR029068">
    <property type="entry name" value="Glyas_Bleomycin-R_OHBP_Dase"/>
</dbReference>
<dbReference type="RefSeq" id="WP_028094690.1">
    <property type="nucleotide sequence ID" value="NZ_BNAP01000025.1"/>
</dbReference>
<keyword evidence="2" id="KW-0418">Kinase</keyword>
<protein>
    <submittedName>
        <fullName evidence="2">Polyphosphate kinase</fullName>
    </submittedName>
</protein>
<evidence type="ECO:0000313" key="3">
    <source>
        <dbReference type="Proteomes" id="UP000611500"/>
    </source>
</evidence>
<dbReference type="GO" id="GO:0016301">
    <property type="term" value="F:kinase activity"/>
    <property type="evidence" value="ECO:0007669"/>
    <property type="project" value="UniProtKB-KW"/>
</dbReference>
<gene>
    <name evidence="2" type="ORF">GCM10010961_36120</name>
</gene>